<organism evidence="2 3">
    <name type="scientific">Mycobacterium innocens</name>
    <dbReference type="NCBI Taxonomy" id="2341083"/>
    <lineage>
        <taxon>Bacteria</taxon>
        <taxon>Bacillati</taxon>
        <taxon>Actinomycetota</taxon>
        <taxon>Actinomycetes</taxon>
        <taxon>Mycobacteriales</taxon>
        <taxon>Mycobacteriaceae</taxon>
        <taxon>Mycobacterium</taxon>
    </lineage>
</organism>
<reference evidence="2 3" key="1">
    <citation type="submission" date="2018-09" db="EMBL/GenBank/DDBJ databases">
        <authorList>
            <person name="Tagini F."/>
        </authorList>
    </citation>
    <scope>NUCLEOTIDE SEQUENCE [LARGE SCALE GENOMIC DNA]</scope>
    <source>
        <strain evidence="2 3">MK13</strain>
    </source>
</reference>
<evidence type="ECO:0000313" key="3">
    <source>
        <dbReference type="Proteomes" id="UP000267289"/>
    </source>
</evidence>
<evidence type="ECO:0000256" key="1">
    <source>
        <dbReference type="SAM" id="MobiDB-lite"/>
    </source>
</evidence>
<name>A0A498QEU2_9MYCO</name>
<dbReference type="PANTHER" id="PTHR42976:SF1">
    <property type="entry name" value="GH18 DOMAIN-CONTAINING PROTEIN-RELATED"/>
    <property type="match status" value="1"/>
</dbReference>
<keyword evidence="3" id="KW-1185">Reference proteome</keyword>
<dbReference type="Proteomes" id="UP000267289">
    <property type="component" value="Unassembled WGS sequence"/>
</dbReference>
<gene>
    <name evidence="2" type="primary">chiA_2</name>
    <name evidence="2" type="ORF">LAUMK13_04444</name>
</gene>
<dbReference type="SUPFAM" id="SSF51445">
    <property type="entry name" value="(Trans)glycosidases"/>
    <property type="match status" value="1"/>
</dbReference>
<accession>A0A498QEU2</accession>
<proteinExistence type="predicted"/>
<dbReference type="Gene3D" id="3.20.20.80">
    <property type="entry name" value="Glycosidases"/>
    <property type="match status" value="1"/>
</dbReference>
<protein>
    <submittedName>
        <fullName evidence="2">Putative bifunctional chitinase/lysozyme</fullName>
    </submittedName>
</protein>
<sequence>MADVKFAVESYNSGHLSVVNTYKICHLDFDVEGALQGNTQALTTQTKSIALLQQQEADNGTPVTVSSALPVLSTGLVTGQGGGLNVLQIATANGVNISRVNVMAMDYGPGFAQPGNPGMGTYAIDAATATLGQLMTLYPSLSSERAWSMLGVTPLVGINDDPREIFTLAGAQQLTTFAVRNHIGELSMWERPREHHRHLGRSRRRRRQRSGANPVRVLQDLRADRDRFHTVTPVAERAAPTTSETP</sequence>
<dbReference type="InterPro" id="IPR052750">
    <property type="entry name" value="GH18_Chitinase"/>
</dbReference>
<dbReference type="PANTHER" id="PTHR42976">
    <property type="entry name" value="BIFUNCTIONAL CHITINASE/LYSOZYME-RELATED"/>
    <property type="match status" value="1"/>
</dbReference>
<evidence type="ECO:0000313" key="2">
    <source>
        <dbReference type="EMBL" id="VBA43284.1"/>
    </source>
</evidence>
<feature type="compositionally biased region" description="Basic residues" evidence="1">
    <location>
        <begin position="194"/>
        <end position="209"/>
    </location>
</feature>
<dbReference type="EMBL" id="UPHQ01000237">
    <property type="protein sequence ID" value="VBA43284.1"/>
    <property type="molecule type" value="Genomic_DNA"/>
</dbReference>
<dbReference type="InterPro" id="IPR017853">
    <property type="entry name" value="GH"/>
</dbReference>
<feature type="region of interest" description="Disordered" evidence="1">
    <location>
        <begin position="193"/>
        <end position="219"/>
    </location>
</feature>
<dbReference type="AlphaFoldDB" id="A0A498QEU2"/>